<dbReference type="AlphaFoldDB" id="A0A9Q1HQQ6"/>
<dbReference type="PROSITE" id="PS50106">
    <property type="entry name" value="PDZ"/>
    <property type="match status" value="3"/>
</dbReference>
<dbReference type="CDD" id="cd23058">
    <property type="entry name" value="PDZ2_Par3-like"/>
    <property type="match status" value="1"/>
</dbReference>
<dbReference type="GO" id="GO:0005938">
    <property type="term" value="C:cell cortex"/>
    <property type="evidence" value="ECO:0007669"/>
    <property type="project" value="TreeGrafter"/>
</dbReference>
<evidence type="ECO:0000256" key="1">
    <source>
        <dbReference type="SAM" id="MobiDB-lite"/>
    </source>
</evidence>
<dbReference type="CDD" id="cd06691">
    <property type="entry name" value="PDZ1_Par3-like"/>
    <property type="match status" value="1"/>
</dbReference>
<organism evidence="3 4">
    <name type="scientific">Conger conger</name>
    <name type="common">Conger eel</name>
    <name type="synonym">Muraena conger</name>
    <dbReference type="NCBI Taxonomy" id="82655"/>
    <lineage>
        <taxon>Eukaryota</taxon>
        <taxon>Metazoa</taxon>
        <taxon>Chordata</taxon>
        <taxon>Craniata</taxon>
        <taxon>Vertebrata</taxon>
        <taxon>Euteleostomi</taxon>
        <taxon>Actinopterygii</taxon>
        <taxon>Neopterygii</taxon>
        <taxon>Teleostei</taxon>
        <taxon>Anguilliformes</taxon>
        <taxon>Congridae</taxon>
        <taxon>Conger</taxon>
    </lineage>
</organism>
<feature type="domain" description="PDZ" evidence="2">
    <location>
        <begin position="116"/>
        <end position="196"/>
    </location>
</feature>
<feature type="region of interest" description="Disordered" evidence="1">
    <location>
        <begin position="1"/>
        <end position="103"/>
    </location>
</feature>
<dbReference type="PANTHER" id="PTHR16484">
    <property type="entry name" value="PARTITIONING DEFECTIVE 3 RELATED"/>
    <property type="match status" value="1"/>
</dbReference>
<reference evidence="3" key="1">
    <citation type="journal article" date="2023" name="Science">
        <title>Genome structures resolve the early diversification of teleost fishes.</title>
        <authorList>
            <person name="Parey E."/>
            <person name="Louis A."/>
            <person name="Montfort J."/>
            <person name="Bouchez O."/>
            <person name="Roques C."/>
            <person name="Iampietro C."/>
            <person name="Lluch J."/>
            <person name="Castinel A."/>
            <person name="Donnadieu C."/>
            <person name="Desvignes T."/>
            <person name="Floi Bucao C."/>
            <person name="Jouanno E."/>
            <person name="Wen M."/>
            <person name="Mejri S."/>
            <person name="Dirks R."/>
            <person name="Jansen H."/>
            <person name="Henkel C."/>
            <person name="Chen W.J."/>
            <person name="Zahm M."/>
            <person name="Cabau C."/>
            <person name="Klopp C."/>
            <person name="Thompson A.W."/>
            <person name="Robinson-Rechavi M."/>
            <person name="Braasch I."/>
            <person name="Lecointre G."/>
            <person name="Bobe J."/>
            <person name="Postlethwait J.H."/>
            <person name="Berthelot C."/>
            <person name="Roest Crollius H."/>
            <person name="Guiguen Y."/>
        </authorList>
    </citation>
    <scope>NUCLEOTIDE SEQUENCE</scope>
    <source>
        <strain evidence="3">Concon-B</strain>
    </source>
</reference>
<dbReference type="GO" id="GO:0043296">
    <property type="term" value="C:apical junction complex"/>
    <property type="evidence" value="ECO:0007669"/>
    <property type="project" value="TreeGrafter"/>
</dbReference>
<feature type="domain" description="PDZ" evidence="2">
    <location>
        <begin position="441"/>
        <end position="518"/>
    </location>
</feature>
<feature type="domain" description="PDZ" evidence="2">
    <location>
        <begin position="319"/>
        <end position="404"/>
    </location>
</feature>
<dbReference type="SMART" id="SM00228">
    <property type="entry name" value="PDZ"/>
    <property type="match status" value="3"/>
</dbReference>
<sequence>MAVYEEQEAQQRVMVSPGRSSPDPDVSELSVFHPNRGGRIEVNSSALKSSTPLLVSSSSDSALDPQFGMDPPQPEHLNGSLSRTGGTQDRTGSDAAPAKMSQTSLRLTQTVEISGERGPLGIHVVPYCSSLSGRSLGLHIRSVEENSRSKKEGIFHEDDCIVKINDTELMDKSFAQSQEVFRQAMRSPTMRLQVVPVLNRDRYEKSLIGQLYPLERPEDMPLPLNAESFSRPKETQSRVEGPSPAPLSVPIPAPNSDPPAPGSTPLPAPGPAPLSAPGSTPLPPPPKEKSPSSLLKHSPALPFPPVGGVASKKGARKVKVELRKGPEGLGFTVVTRDASVHGPGPILVKNILPRGAAVKDGRLKSGDRILEVNEVDFSGRTQEQLVAMLRSTKQGETVSLLVSRQEEIFPPRELPLFLPCLSQKGEQTDVRSSEDRRQMLRLEIPLNDSGSAGLGLSLKGNQSRETGADLGIFIKSIIHGGAAYKDGRLCVNDQLIAVNGESLLEKSNRVAMETLRRSMSMEGNARGRIQLVLLRGPSWLSLTPPKPASDVSLSQLRLTDIPACPAQTSTGSSQCERSRVPFGITNGHRGNLHEQDGYEEDLPPLPPDPQHRPIRQRAELGQGPHRGAPSLPRQSELPHAQASRSVDLGKPHNVRETTTGT</sequence>
<dbReference type="Proteomes" id="UP001152803">
    <property type="component" value="Unassembled WGS sequence"/>
</dbReference>
<dbReference type="PANTHER" id="PTHR16484:SF4">
    <property type="entry name" value="PARTITIONING DEFECTIVE 3 HOMOLOG B"/>
    <property type="match status" value="1"/>
</dbReference>
<dbReference type="Pfam" id="PF00595">
    <property type="entry name" value="PDZ"/>
    <property type="match status" value="2"/>
</dbReference>
<dbReference type="EMBL" id="JAFJMO010000015">
    <property type="protein sequence ID" value="KAJ8255664.1"/>
    <property type="molecule type" value="Genomic_DNA"/>
</dbReference>
<feature type="region of interest" description="Disordered" evidence="1">
    <location>
        <begin position="565"/>
        <end position="661"/>
    </location>
</feature>
<dbReference type="SUPFAM" id="SSF50156">
    <property type="entry name" value="PDZ domain-like"/>
    <property type="match status" value="3"/>
</dbReference>
<proteinExistence type="predicted"/>
<feature type="compositionally biased region" description="Low complexity" evidence="1">
    <location>
        <begin position="291"/>
        <end position="300"/>
    </location>
</feature>
<dbReference type="GO" id="GO:0007155">
    <property type="term" value="P:cell adhesion"/>
    <property type="evidence" value="ECO:0007669"/>
    <property type="project" value="TreeGrafter"/>
</dbReference>
<dbReference type="OrthoDB" id="6264899at2759"/>
<dbReference type="GO" id="GO:0030010">
    <property type="term" value="P:establishment of cell polarity"/>
    <property type="evidence" value="ECO:0007669"/>
    <property type="project" value="TreeGrafter"/>
</dbReference>
<dbReference type="GO" id="GO:0005912">
    <property type="term" value="C:adherens junction"/>
    <property type="evidence" value="ECO:0007669"/>
    <property type="project" value="TreeGrafter"/>
</dbReference>
<dbReference type="CDD" id="cd23059">
    <property type="entry name" value="PDZ3_Par3-like"/>
    <property type="match status" value="1"/>
</dbReference>
<evidence type="ECO:0000313" key="3">
    <source>
        <dbReference type="EMBL" id="KAJ8255664.1"/>
    </source>
</evidence>
<protein>
    <recommendedName>
        <fullName evidence="2">PDZ domain-containing protein</fullName>
    </recommendedName>
</protein>
<dbReference type="GO" id="GO:0008104">
    <property type="term" value="P:intracellular protein localization"/>
    <property type="evidence" value="ECO:0007669"/>
    <property type="project" value="TreeGrafter"/>
</dbReference>
<dbReference type="FunFam" id="2.30.42.10:FF:000011">
    <property type="entry name" value="partitioning defective 3 homolog isoform X1"/>
    <property type="match status" value="1"/>
</dbReference>
<evidence type="ECO:0000259" key="2">
    <source>
        <dbReference type="PROSITE" id="PS50106"/>
    </source>
</evidence>
<feature type="region of interest" description="Disordered" evidence="1">
    <location>
        <begin position="216"/>
        <end position="315"/>
    </location>
</feature>
<dbReference type="Gene3D" id="2.30.42.10">
    <property type="match status" value="3"/>
</dbReference>
<dbReference type="GO" id="GO:0016324">
    <property type="term" value="C:apical plasma membrane"/>
    <property type="evidence" value="ECO:0007669"/>
    <property type="project" value="TreeGrafter"/>
</dbReference>
<dbReference type="GO" id="GO:0051660">
    <property type="term" value="P:establishment of centrosome localization"/>
    <property type="evidence" value="ECO:0007669"/>
    <property type="project" value="TreeGrafter"/>
</dbReference>
<feature type="compositionally biased region" description="Pro residues" evidence="1">
    <location>
        <begin position="243"/>
        <end position="285"/>
    </location>
</feature>
<dbReference type="InterPro" id="IPR052213">
    <property type="entry name" value="PAR3"/>
</dbReference>
<dbReference type="GO" id="GO:0045197">
    <property type="term" value="P:establishment or maintenance of epithelial cell apical/basal polarity"/>
    <property type="evidence" value="ECO:0007669"/>
    <property type="project" value="TreeGrafter"/>
</dbReference>
<dbReference type="FunFam" id="2.30.42.10:FF:000078">
    <property type="entry name" value="Partitioning defective 3 homolog B"/>
    <property type="match status" value="1"/>
</dbReference>
<feature type="compositionally biased region" description="Polar residues" evidence="1">
    <location>
        <begin position="79"/>
        <end position="90"/>
    </location>
</feature>
<accession>A0A9Q1HQQ6</accession>
<dbReference type="InterPro" id="IPR036034">
    <property type="entry name" value="PDZ_sf"/>
</dbReference>
<gene>
    <name evidence="3" type="ORF">COCON_G00195280</name>
</gene>
<dbReference type="GO" id="GO:0035091">
    <property type="term" value="F:phosphatidylinositol binding"/>
    <property type="evidence" value="ECO:0007669"/>
    <property type="project" value="TreeGrafter"/>
</dbReference>
<keyword evidence="4" id="KW-1185">Reference proteome</keyword>
<feature type="compositionally biased region" description="Polar residues" evidence="1">
    <location>
        <begin position="566"/>
        <end position="575"/>
    </location>
</feature>
<feature type="compositionally biased region" description="Low complexity" evidence="1">
    <location>
        <begin position="47"/>
        <end position="63"/>
    </location>
</feature>
<evidence type="ECO:0000313" key="4">
    <source>
        <dbReference type="Proteomes" id="UP001152803"/>
    </source>
</evidence>
<dbReference type="GO" id="GO:0000226">
    <property type="term" value="P:microtubule cytoskeleton organization"/>
    <property type="evidence" value="ECO:0007669"/>
    <property type="project" value="TreeGrafter"/>
</dbReference>
<name>A0A9Q1HQQ6_CONCO</name>
<comment type="caution">
    <text evidence="3">The sequence shown here is derived from an EMBL/GenBank/DDBJ whole genome shotgun (WGS) entry which is preliminary data.</text>
</comment>
<dbReference type="InterPro" id="IPR001478">
    <property type="entry name" value="PDZ"/>
</dbReference>